<dbReference type="InterPro" id="IPR045304">
    <property type="entry name" value="LbH_SAT"/>
</dbReference>
<keyword evidence="2 5" id="KW-0808">Transferase</keyword>
<sequence length="170" mass="18525">MKALRSSIKSDWINHGRDWTKPGFRALAIYRIGVWRMTIDNPWIRKPVSFIYRVLYRLVRNLYGIEIPYTATLGNDVIIEHQHSIVVHGLSAIGDGTIIRQGVTIGIKNLDDLDGVPIIGKRVNIGAGAVILGRIHVGDGATIGANSVVVHDVPAGITVVGIPAKPIRPT</sequence>
<proteinExistence type="inferred from homology"/>
<evidence type="ECO:0000256" key="3">
    <source>
        <dbReference type="ARBA" id="ARBA00022737"/>
    </source>
</evidence>
<evidence type="ECO:0000313" key="6">
    <source>
        <dbReference type="EMBL" id="AOW14218.1"/>
    </source>
</evidence>
<evidence type="ECO:0000313" key="7">
    <source>
        <dbReference type="EMBL" id="OAD43761.1"/>
    </source>
</evidence>
<evidence type="ECO:0000313" key="8">
    <source>
        <dbReference type="Proteomes" id="UP000185657"/>
    </source>
</evidence>
<dbReference type="STRING" id="1763535.LPB072_16610"/>
<dbReference type="Proteomes" id="UP000185680">
    <property type="component" value="Chromosome"/>
</dbReference>
<comment type="similarity">
    <text evidence="1 5">Belongs to the transferase hexapeptide repeat family.</text>
</comment>
<dbReference type="InterPro" id="IPR011004">
    <property type="entry name" value="Trimer_LpxA-like_sf"/>
</dbReference>
<reference evidence="7 8" key="1">
    <citation type="submission" date="2016-02" db="EMBL/GenBank/DDBJ databases">
        <title>Draft genome sequence of Hydrogenophaga sp. LPB0072.</title>
        <authorList>
            <person name="Shin S.-K."/>
            <person name="Yi H."/>
        </authorList>
    </citation>
    <scope>NUCLEOTIDE SEQUENCE [LARGE SCALE GENOMIC DNA]</scope>
    <source>
        <strain evidence="7 8">LPB0072</strain>
    </source>
</reference>
<keyword evidence="3" id="KW-0677">Repeat</keyword>
<evidence type="ECO:0000256" key="2">
    <source>
        <dbReference type="ARBA" id="ARBA00022679"/>
    </source>
</evidence>
<comment type="catalytic activity">
    <reaction evidence="5">
        <text>L-serine + acetyl-CoA = O-acetyl-L-serine + CoA</text>
        <dbReference type="Rhea" id="RHEA:24560"/>
        <dbReference type="ChEBI" id="CHEBI:33384"/>
        <dbReference type="ChEBI" id="CHEBI:57287"/>
        <dbReference type="ChEBI" id="CHEBI:57288"/>
        <dbReference type="ChEBI" id="CHEBI:58340"/>
        <dbReference type="EC" id="2.3.1.30"/>
    </reaction>
</comment>
<dbReference type="SUPFAM" id="SSF51161">
    <property type="entry name" value="Trimeric LpxA-like enzymes"/>
    <property type="match status" value="1"/>
</dbReference>
<dbReference type="PANTHER" id="PTHR42811">
    <property type="entry name" value="SERINE ACETYLTRANSFERASE"/>
    <property type="match status" value="1"/>
</dbReference>
<dbReference type="EC" id="2.3.1.30" evidence="5"/>
<evidence type="ECO:0000256" key="1">
    <source>
        <dbReference type="ARBA" id="ARBA00007274"/>
    </source>
</evidence>
<dbReference type="AlphaFoldDB" id="A0A167IXJ4"/>
<dbReference type="GO" id="GO:0006535">
    <property type="term" value="P:cysteine biosynthetic process from serine"/>
    <property type="evidence" value="ECO:0007669"/>
    <property type="project" value="InterPro"/>
</dbReference>
<dbReference type="InterPro" id="IPR005881">
    <property type="entry name" value="Ser_O-AcTrfase"/>
</dbReference>
<dbReference type="PROSITE" id="PS00101">
    <property type="entry name" value="HEXAPEP_TRANSFERASES"/>
    <property type="match status" value="1"/>
</dbReference>
<keyword evidence="4 5" id="KW-0012">Acyltransferase</keyword>
<dbReference type="Pfam" id="PF00132">
    <property type="entry name" value="Hexapep"/>
    <property type="match status" value="1"/>
</dbReference>
<name>A0A167IXJ4_9BURK</name>
<gene>
    <name evidence="6" type="ORF">LPB072_16610</name>
    <name evidence="7" type="ORF">LPB72_04430</name>
</gene>
<dbReference type="OrthoDB" id="272049at2"/>
<dbReference type="Gene3D" id="2.160.10.10">
    <property type="entry name" value="Hexapeptide repeat proteins"/>
    <property type="match status" value="1"/>
</dbReference>
<dbReference type="Proteomes" id="UP000185657">
    <property type="component" value="Unassembled WGS sequence"/>
</dbReference>
<reference evidence="6 9" key="2">
    <citation type="submission" date="2016-10" db="EMBL/GenBank/DDBJ databases">
        <title>Hydorgenophaga sp. LPB0072 isolated from gastropod.</title>
        <authorList>
            <person name="Kim E."/>
            <person name="Yi H."/>
        </authorList>
    </citation>
    <scope>NUCLEOTIDE SEQUENCE [LARGE SCALE GENOMIC DNA]</scope>
    <source>
        <strain evidence="6 9">LPB0072</strain>
    </source>
</reference>
<protein>
    <recommendedName>
        <fullName evidence="5">Serine acetyltransferase</fullName>
        <ecNumber evidence="5">2.3.1.30</ecNumber>
    </recommendedName>
</protein>
<dbReference type="InterPro" id="IPR001451">
    <property type="entry name" value="Hexapep"/>
</dbReference>
<keyword evidence="8" id="KW-1185">Reference proteome</keyword>
<dbReference type="EMBL" id="LVWD01000003">
    <property type="protein sequence ID" value="OAD43761.1"/>
    <property type="molecule type" value="Genomic_DNA"/>
</dbReference>
<dbReference type="EMBL" id="CP017476">
    <property type="protein sequence ID" value="AOW14218.1"/>
    <property type="molecule type" value="Genomic_DNA"/>
</dbReference>
<dbReference type="KEGG" id="hyl:LPB072_16610"/>
<evidence type="ECO:0000256" key="5">
    <source>
        <dbReference type="PIRNR" id="PIRNR000441"/>
    </source>
</evidence>
<evidence type="ECO:0000256" key="4">
    <source>
        <dbReference type="ARBA" id="ARBA00023315"/>
    </source>
</evidence>
<accession>A0A167IXJ4</accession>
<dbReference type="PIRSF" id="PIRSF000441">
    <property type="entry name" value="CysE"/>
    <property type="match status" value="1"/>
</dbReference>
<evidence type="ECO:0000313" key="9">
    <source>
        <dbReference type="Proteomes" id="UP000185680"/>
    </source>
</evidence>
<organism evidence="6 9">
    <name type="scientific">Hydrogenophaga crassostreae</name>
    <dbReference type="NCBI Taxonomy" id="1763535"/>
    <lineage>
        <taxon>Bacteria</taxon>
        <taxon>Pseudomonadati</taxon>
        <taxon>Pseudomonadota</taxon>
        <taxon>Betaproteobacteria</taxon>
        <taxon>Burkholderiales</taxon>
        <taxon>Comamonadaceae</taxon>
        <taxon>Hydrogenophaga</taxon>
    </lineage>
</organism>
<dbReference type="GO" id="GO:0009001">
    <property type="term" value="F:serine O-acetyltransferase activity"/>
    <property type="evidence" value="ECO:0007669"/>
    <property type="project" value="UniProtKB-EC"/>
</dbReference>
<dbReference type="CDD" id="cd03354">
    <property type="entry name" value="LbH_SAT"/>
    <property type="match status" value="1"/>
</dbReference>
<dbReference type="InterPro" id="IPR018357">
    <property type="entry name" value="Hexapep_transf_CS"/>
</dbReference>
<dbReference type="GO" id="GO:0005737">
    <property type="term" value="C:cytoplasm"/>
    <property type="evidence" value="ECO:0007669"/>
    <property type="project" value="InterPro"/>
</dbReference>
<dbReference type="RefSeq" id="WP_066086231.1">
    <property type="nucleotide sequence ID" value="NZ_CP017476.1"/>
</dbReference>